<dbReference type="AlphaFoldDB" id="Q01YR1"/>
<accession>Q01YR1</accession>
<dbReference type="KEGG" id="sus:Acid_4242"/>
<protein>
    <recommendedName>
        <fullName evidence="2">Protein kinase domain-containing protein</fullName>
    </recommendedName>
</protein>
<name>Q01YR1_SOLUE</name>
<organism evidence="1">
    <name type="scientific">Solibacter usitatus (strain Ellin6076)</name>
    <dbReference type="NCBI Taxonomy" id="234267"/>
    <lineage>
        <taxon>Bacteria</taxon>
        <taxon>Pseudomonadati</taxon>
        <taxon>Acidobacteriota</taxon>
        <taxon>Terriglobia</taxon>
        <taxon>Bryobacterales</taxon>
        <taxon>Solibacteraceae</taxon>
        <taxon>Candidatus Solibacter</taxon>
    </lineage>
</organism>
<dbReference type="Gene3D" id="1.10.510.10">
    <property type="entry name" value="Transferase(Phosphotransferase) domain 1"/>
    <property type="match status" value="1"/>
</dbReference>
<dbReference type="eggNOG" id="COG0515">
    <property type="taxonomic scope" value="Bacteria"/>
</dbReference>
<gene>
    <name evidence="1" type="ordered locus">Acid_4242</name>
</gene>
<reference evidence="1" key="1">
    <citation type="submission" date="2006-10" db="EMBL/GenBank/DDBJ databases">
        <title>Complete sequence of Solibacter usitatus Ellin6076.</title>
        <authorList>
            <consortium name="US DOE Joint Genome Institute"/>
            <person name="Copeland A."/>
            <person name="Lucas S."/>
            <person name="Lapidus A."/>
            <person name="Barry K."/>
            <person name="Detter J.C."/>
            <person name="Glavina del Rio T."/>
            <person name="Hammon N."/>
            <person name="Israni S."/>
            <person name="Dalin E."/>
            <person name="Tice H."/>
            <person name="Pitluck S."/>
            <person name="Thompson L.S."/>
            <person name="Brettin T."/>
            <person name="Bruce D."/>
            <person name="Han C."/>
            <person name="Tapia R."/>
            <person name="Gilna P."/>
            <person name="Schmutz J."/>
            <person name="Larimer F."/>
            <person name="Land M."/>
            <person name="Hauser L."/>
            <person name="Kyrpides N."/>
            <person name="Mikhailova N."/>
            <person name="Janssen P.H."/>
            <person name="Kuske C.R."/>
            <person name="Richardson P."/>
        </authorList>
    </citation>
    <scope>NUCLEOTIDE SEQUENCE</scope>
    <source>
        <strain evidence="1">Ellin6076</strain>
    </source>
</reference>
<dbReference type="STRING" id="234267.Acid_4242"/>
<dbReference type="EMBL" id="CP000473">
    <property type="protein sequence ID" value="ABJ85204.1"/>
    <property type="molecule type" value="Genomic_DNA"/>
</dbReference>
<evidence type="ECO:0000313" key="1">
    <source>
        <dbReference type="EMBL" id="ABJ85204.1"/>
    </source>
</evidence>
<dbReference type="InParanoid" id="Q01YR1"/>
<dbReference type="HOGENOM" id="CLU_939755_0_0_0"/>
<proteinExistence type="predicted"/>
<sequence precursor="true">MTSPFPGQSGGHRRTLEKVLSAGPMSLAGALQAASEIAAALREIHERGHAHGKVAAAAIEMTTGGAELLPPRSWDQSDAGRDIRDFGALLFQMLTGAQPRAGELPGPSRLPGPRTGPAGLRVSAIQLAGNCVGEGSFQPTMQQVLTELRLLAVLLKMQEKGEFRLLASPPVPAAPFLVAPPEAAEDPTDEPDCEAHAGGETAIPVVPLGPGSFGQPTPKVLSDVAPRGAPCPKCDSSPVYVSRPRSRFEAFLVRMSVPICRCHSCYHRYLVFSVFKIRKEMPAGYERRRRPHRRKR</sequence>
<evidence type="ECO:0008006" key="2">
    <source>
        <dbReference type="Google" id="ProtNLM"/>
    </source>
</evidence>